<gene>
    <name evidence="2" type="ORF">SLS62_005380</name>
</gene>
<keyword evidence="3" id="KW-1185">Reference proteome</keyword>
<organism evidence="2 3">
    <name type="scientific">Diatrype stigma</name>
    <dbReference type="NCBI Taxonomy" id="117547"/>
    <lineage>
        <taxon>Eukaryota</taxon>
        <taxon>Fungi</taxon>
        <taxon>Dikarya</taxon>
        <taxon>Ascomycota</taxon>
        <taxon>Pezizomycotina</taxon>
        <taxon>Sordariomycetes</taxon>
        <taxon>Xylariomycetidae</taxon>
        <taxon>Xylariales</taxon>
        <taxon>Diatrypaceae</taxon>
        <taxon>Diatrype</taxon>
    </lineage>
</organism>
<feature type="region of interest" description="Disordered" evidence="1">
    <location>
        <begin position="93"/>
        <end position="126"/>
    </location>
</feature>
<dbReference type="EMBL" id="JAKJXP020000036">
    <property type="protein sequence ID" value="KAK7752611.1"/>
    <property type="molecule type" value="Genomic_DNA"/>
</dbReference>
<proteinExistence type="predicted"/>
<dbReference type="Proteomes" id="UP001320420">
    <property type="component" value="Unassembled WGS sequence"/>
</dbReference>
<dbReference type="AlphaFoldDB" id="A0AAN9USQ5"/>
<sequence>MASPDPKIPSTIAIRPPSKYVLKQSESADADAFVPPPLEWLYRTWAVTHSTLSMWRSAQNVRITYKPYKPSTNKPSSSPPLAIDDLVEYEKKGSGSGSGVKSVEGIDKPAADRAGSGSGSSSSPGGAWDWRGKGWLKIASSHWEVLGYGERPQATAAGAGDEEGGAERWVVTWFAPTLFTQEGLDIYSNRREGLSQETLDAIMKALKELGDAPKIVTLVEKHMQPVAISLPWQEGA</sequence>
<comment type="caution">
    <text evidence="2">The sequence shown here is derived from an EMBL/GenBank/DDBJ whole genome shotgun (WGS) entry which is preliminary data.</text>
</comment>
<evidence type="ECO:0000256" key="1">
    <source>
        <dbReference type="SAM" id="MobiDB-lite"/>
    </source>
</evidence>
<accession>A0AAN9USQ5</accession>
<reference evidence="2 3" key="1">
    <citation type="submission" date="2024-02" db="EMBL/GenBank/DDBJ databases">
        <title>De novo assembly and annotation of 12 fungi associated with fruit tree decline syndrome in Ontario, Canada.</title>
        <authorList>
            <person name="Sulman M."/>
            <person name="Ellouze W."/>
            <person name="Ilyukhin E."/>
        </authorList>
    </citation>
    <scope>NUCLEOTIDE SEQUENCE [LARGE SCALE GENOMIC DNA]</scope>
    <source>
        <strain evidence="2 3">M11/M66-122</strain>
    </source>
</reference>
<evidence type="ECO:0000313" key="2">
    <source>
        <dbReference type="EMBL" id="KAK7752611.1"/>
    </source>
</evidence>
<evidence type="ECO:0000313" key="3">
    <source>
        <dbReference type="Proteomes" id="UP001320420"/>
    </source>
</evidence>
<protein>
    <submittedName>
        <fullName evidence="2">Uncharacterized protein</fullName>
    </submittedName>
</protein>
<name>A0AAN9USQ5_9PEZI</name>